<organism evidence="2 3">
    <name type="scientific">Zizania palustris</name>
    <name type="common">Northern wild rice</name>
    <dbReference type="NCBI Taxonomy" id="103762"/>
    <lineage>
        <taxon>Eukaryota</taxon>
        <taxon>Viridiplantae</taxon>
        <taxon>Streptophyta</taxon>
        <taxon>Embryophyta</taxon>
        <taxon>Tracheophyta</taxon>
        <taxon>Spermatophyta</taxon>
        <taxon>Magnoliopsida</taxon>
        <taxon>Liliopsida</taxon>
        <taxon>Poales</taxon>
        <taxon>Poaceae</taxon>
        <taxon>BOP clade</taxon>
        <taxon>Oryzoideae</taxon>
        <taxon>Oryzeae</taxon>
        <taxon>Zizaniinae</taxon>
        <taxon>Zizania</taxon>
    </lineage>
</organism>
<evidence type="ECO:0000313" key="3">
    <source>
        <dbReference type="Proteomes" id="UP000729402"/>
    </source>
</evidence>
<proteinExistence type="predicted"/>
<dbReference type="AlphaFoldDB" id="A0A8J6BXA5"/>
<comment type="caution">
    <text evidence="2">The sequence shown here is derived from an EMBL/GenBank/DDBJ whole genome shotgun (WGS) entry which is preliminary data.</text>
</comment>
<evidence type="ECO:0000313" key="2">
    <source>
        <dbReference type="EMBL" id="KAG8093418.1"/>
    </source>
</evidence>
<protein>
    <submittedName>
        <fullName evidence="2">Uncharacterized protein</fullName>
    </submittedName>
</protein>
<reference evidence="2" key="1">
    <citation type="journal article" date="2021" name="bioRxiv">
        <title>Whole Genome Assembly and Annotation of Northern Wild Rice, Zizania palustris L., Supports a Whole Genome Duplication in the Zizania Genus.</title>
        <authorList>
            <person name="Haas M."/>
            <person name="Kono T."/>
            <person name="Macchietto M."/>
            <person name="Millas R."/>
            <person name="McGilp L."/>
            <person name="Shao M."/>
            <person name="Duquette J."/>
            <person name="Hirsch C.N."/>
            <person name="Kimball J."/>
        </authorList>
    </citation>
    <scope>NUCLEOTIDE SEQUENCE</scope>
    <source>
        <tissue evidence="2">Fresh leaf tissue</tissue>
    </source>
</reference>
<sequence>MQNLLDRFTRVTLDRRPQAWPSAVKMDNRRTTATASASAGTIAGGGKGNGPRIPLSLVGRGRGRGARSPQVRRTEP</sequence>
<name>A0A8J6BXA5_ZIZPA</name>
<reference evidence="2" key="2">
    <citation type="submission" date="2021-02" db="EMBL/GenBank/DDBJ databases">
        <authorList>
            <person name="Kimball J.A."/>
            <person name="Haas M.W."/>
            <person name="Macchietto M."/>
            <person name="Kono T."/>
            <person name="Duquette J."/>
            <person name="Shao M."/>
        </authorList>
    </citation>
    <scope>NUCLEOTIDE SEQUENCE</scope>
    <source>
        <tissue evidence="2">Fresh leaf tissue</tissue>
    </source>
</reference>
<evidence type="ECO:0000256" key="1">
    <source>
        <dbReference type="SAM" id="MobiDB-lite"/>
    </source>
</evidence>
<dbReference type="EMBL" id="JAAALK010000080">
    <property type="protein sequence ID" value="KAG8093418.1"/>
    <property type="molecule type" value="Genomic_DNA"/>
</dbReference>
<feature type="compositionally biased region" description="Low complexity" evidence="1">
    <location>
        <begin position="31"/>
        <end position="41"/>
    </location>
</feature>
<dbReference type="Proteomes" id="UP000729402">
    <property type="component" value="Unassembled WGS sequence"/>
</dbReference>
<feature type="region of interest" description="Disordered" evidence="1">
    <location>
        <begin position="25"/>
        <end position="76"/>
    </location>
</feature>
<accession>A0A8J6BXA5</accession>
<keyword evidence="3" id="KW-1185">Reference proteome</keyword>
<gene>
    <name evidence="2" type="ORF">GUJ93_ZPchr0012g21539</name>
</gene>